<feature type="transmembrane region" description="Helical" evidence="1">
    <location>
        <begin position="246"/>
        <end position="264"/>
    </location>
</feature>
<feature type="transmembrane region" description="Helical" evidence="1">
    <location>
        <begin position="139"/>
        <end position="157"/>
    </location>
</feature>
<dbReference type="KEGG" id="tba:TERMP_01552"/>
<name>F0LIS5_THEBM</name>
<dbReference type="PATRIC" id="fig|391623.17.peg.1552"/>
<keyword evidence="1" id="KW-0812">Transmembrane</keyword>
<keyword evidence="1" id="KW-1133">Transmembrane helix</keyword>
<feature type="transmembrane region" description="Helical" evidence="1">
    <location>
        <begin position="56"/>
        <end position="74"/>
    </location>
</feature>
<keyword evidence="1" id="KW-0472">Membrane</keyword>
<dbReference type="GeneID" id="10041868"/>
<dbReference type="AlphaFoldDB" id="F0LIS5"/>
<feature type="transmembrane region" description="Helical" evidence="1">
    <location>
        <begin position="271"/>
        <end position="301"/>
    </location>
</feature>
<accession>F0LIS5</accession>
<dbReference type="Proteomes" id="UP000007478">
    <property type="component" value="Chromosome"/>
</dbReference>
<feature type="transmembrane region" description="Helical" evidence="1">
    <location>
        <begin position="169"/>
        <end position="192"/>
    </location>
</feature>
<feature type="transmembrane region" description="Helical" evidence="1">
    <location>
        <begin position="204"/>
        <end position="226"/>
    </location>
</feature>
<evidence type="ECO:0000313" key="3">
    <source>
        <dbReference type="Proteomes" id="UP000007478"/>
    </source>
</evidence>
<dbReference type="EMBL" id="CP002372">
    <property type="protein sequence ID" value="ADT84527.1"/>
    <property type="molecule type" value="Genomic_DNA"/>
</dbReference>
<dbReference type="eggNOG" id="arCOG05847">
    <property type="taxonomic scope" value="Archaea"/>
</dbReference>
<evidence type="ECO:0000313" key="2">
    <source>
        <dbReference type="EMBL" id="ADT84527.1"/>
    </source>
</evidence>
<organism evidence="2 3">
    <name type="scientific">Thermococcus barophilus (strain DSM 11836 / MP)</name>
    <dbReference type="NCBI Taxonomy" id="391623"/>
    <lineage>
        <taxon>Archaea</taxon>
        <taxon>Methanobacteriati</taxon>
        <taxon>Methanobacteriota</taxon>
        <taxon>Thermococci</taxon>
        <taxon>Thermococcales</taxon>
        <taxon>Thermococcaceae</taxon>
        <taxon>Thermococcus</taxon>
    </lineage>
</organism>
<evidence type="ECO:0000256" key="1">
    <source>
        <dbReference type="SAM" id="Phobius"/>
    </source>
</evidence>
<dbReference type="RefSeq" id="WP_013467825.1">
    <property type="nucleotide sequence ID" value="NC_014804.1"/>
</dbReference>
<dbReference type="HOGENOM" id="CLU_881722_0_0_2"/>
<proteinExistence type="predicted"/>
<sequence length="315" mass="35816">MVVIIQAAVALTYISQSIANLISRYPDTAPLAVVSLLLIVLAVLAYGLFKESRHAFVLYLLVIILSLLWFSNSTQFKEKFLFFDPFFSSLVHFLLLVLLSGFIFYLAPRQSRELGFLIYGLVFASPTFREVVKSLDREFFAVFFFVITLSFVMNFSFTPRTFKAALETSLLTLFTVLSIGSNVYFSAILPAFILSFPKRHKRNYAYIGLSSIGVILLFYITGQHIFLRAPNKFHLYTIGTFGKEAFVPLILIGYLFATNFRIAIRMKGHTLFLLILSIFYLLLLTFDQTLFAPLVIIVSALSIRLTQKLYVATQT</sequence>
<feature type="transmembrane region" description="Helical" evidence="1">
    <location>
        <begin position="86"/>
        <end position="107"/>
    </location>
</feature>
<keyword evidence="3" id="KW-1185">Reference proteome</keyword>
<reference evidence="2 3" key="1">
    <citation type="journal article" date="2011" name="J. Bacteriol.">
        <title>Complete genome sequence of the hyperthermophilic, piezophilic, heterotrophic, and carboxydotrophic archaeon Thermococcus barophilus MP.</title>
        <authorList>
            <person name="Vannier P."/>
            <person name="Marteinsson V.T."/>
            <person name="Fridjonsson O.H."/>
            <person name="Oger P."/>
            <person name="Jebbar M."/>
        </authorList>
    </citation>
    <scope>NUCLEOTIDE SEQUENCE [LARGE SCALE GENOMIC DNA]</scope>
    <source>
        <strain evidence="3">DSM 11836 / MP</strain>
    </source>
</reference>
<gene>
    <name evidence="2" type="ordered locus">TERMP_01552</name>
</gene>
<protein>
    <submittedName>
        <fullName evidence="2">Hypothetical membrane protein</fullName>
    </submittedName>
</protein>
<dbReference type="OrthoDB" id="103680at2157"/>
<feature type="transmembrane region" description="Helical" evidence="1">
    <location>
        <begin position="29"/>
        <end position="49"/>
    </location>
</feature>